<evidence type="ECO:0000256" key="2">
    <source>
        <dbReference type="ARBA" id="ARBA00023180"/>
    </source>
</evidence>
<dbReference type="Pfam" id="PF13927">
    <property type="entry name" value="Ig_3"/>
    <property type="match status" value="1"/>
</dbReference>
<dbReference type="SMART" id="SM00408">
    <property type="entry name" value="IGc2"/>
    <property type="match status" value="1"/>
</dbReference>
<evidence type="ECO:0000256" key="3">
    <source>
        <dbReference type="SAM" id="Phobius"/>
    </source>
</evidence>
<dbReference type="PANTHER" id="PTHR44427:SF30">
    <property type="entry name" value="CARCINOEMBRYONIC ANTIGEN-RELATED CELL ADHESION MOLECULE 1"/>
    <property type="match status" value="1"/>
</dbReference>
<dbReference type="InterPro" id="IPR003599">
    <property type="entry name" value="Ig_sub"/>
</dbReference>
<dbReference type="Gene3D" id="2.60.40.10">
    <property type="entry name" value="Immunoglobulins"/>
    <property type="match status" value="2"/>
</dbReference>
<sequence length="296" mass="32626">MARERVTAARALCMRGYLLTALFSVWINLIYGINIQLIPKNPVVNQSVTLRVSGVSGAILSFSWYGGLSDDDNMFLILTYNLSSYPVEKRGPLYIPGARGLPDGSLKISKLSTAYRGIFTVGIQAESFPTKGSIYLPVFELLTKPVISIASGQPEEYKEVTLLCSFRSDTARVFWSRLDGIIPSGVIYRANSRTMTIPRFSQSDAGQYQCEAENPISKNISEPYTLSLYCNGNGWLLFYNQVGKSSSASEVKEVVSLLIIDLNQTTVQPLQSPSSVGPSWGLYSSSVQRSYCTKNM</sequence>
<keyword evidence="3" id="KW-0812">Transmembrane</keyword>
<evidence type="ECO:0000256" key="1">
    <source>
        <dbReference type="ARBA" id="ARBA00022729"/>
    </source>
</evidence>
<proteinExistence type="predicted"/>
<keyword evidence="3" id="KW-1133">Transmembrane helix</keyword>
<keyword evidence="1" id="KW-0732">Signal</keyword>
<keyword evidence="2" id="KW-0325">Glycoprotein</keyword>
<dbReference type="InterPro" id="IPR036179">
    <property type="entry name" value="Ig-like_dom_sf"/>
</dbReference>
<feature type="domain" description="Ig-like" evidence="4">
    <location>
        <begin position="137"/>
        <end position="227"/>
    </location>
</feature>
<feature type="transmembrane region" description="Helical" evidence="3">
    <location>
        <begin position="12"/>
        <end position="33"/>
    </location>
</feature>
<evidence type="ECO:0000313" key="5">
    <source>
        <dbReference type="Ensembl" id="ENSXETP00000115581"/>
    </source>
</evidence>
<dbReference type="SMART" id="SM00409">
    <property type="entry name" value="IG"/>
    <property type="match status" value="2"/>
</dbReference>
<dbReference type="PANTHER" id="PTHR44427">
    <property type="entry name" value="CARCINOEMBRYONIC ANTIGEN-RELATED CELL ADHESION MOLECULE 19"/>
    <property type="match status" value="1"/>
</dbReference>
<dbReference type="InterPro" id="IPR007110">
    <property type="entry name" value="Ig-like_dom"/>
</dbReference>
<reference evidence="5" key="1">
    <citation type="journal article" date="2010" name="Science">
        <title>The genome of the Western clawed frog Xenopus tropicalis.</title>
        <authorList>
            <person name="Hellsten U."/>
            <person name="Harland R.M."/>
            <person name="Gilchrist M.J."/>
            <person name="Hendrix D."/>
            <person name="Jurka J."/>
            <person name="Kapitonov V."/>
            <person name="Ovcharenko I."/>
            <person name="Putnam N.H."/>
            <person name="Shu S."/>
            <person name="Taher L."/>
            <person name="Blitz I.L."/>
            <person name="Blumberg B."/>
            <person name="Dichmann D.S."/>
            <person name="Dubchak I."/>
            <person name="Amaya E."/>
            <person name="Detter J.C."/>
            <person name="Fletcher R."/>
            <person name="Gerhard D.S."/>
            <person name="Goodstein D."/>
            <person name="Graves T."/>
            <person name="Grigoriev I.V."/>
            <person name="Grimwood J."/>
            <person name="Kawashima T."/>
            <person name="Lindquist E."/>
            <person name="Lucas S.M."/>
            <person name="Mead P.E."/>
            <person name="Mitros T."/>
            <person name="Ogino H."/>
            <person name="Ohta Y."/>
            <person name="Poliakov A.V."/>
            <person name="Pollet N."/>
            <person name="Robert J."/>
            <person name="Salamov A."/>
            <person name="Sater A.K."/>
            <person name="Schmutz J."/>
            <person name="Terry A."/>
            <person name="Vize P.D."/>
            <person name="Warren W.C."/>
            <person name="Wells D."/>
            <person name="Wills A."/>
            <person name="Wilson R.K."/>
            <person name="Zimmerman L.B."/>
            <person name="Zorn A.M."/>
            <person name="Grainger R."/>
            <person name="Grammer T."/>
            <person name="Khokha M.K."/>
            <person name="Richardson P.M."/>
            <person name="Rokhsar D.S."/>
        </authorList>
    </citation>
    <scope>NUCLEOTIDE SEQUENCE [LARGE SCALE GENOMIC DNA]</scope>
    <source>
        <strain evidence="5">Nigerian</strain>
    </source>
</reference>
<dbReference type="SUPFAM" id="SSF48726">
    <property type="entry name" value="Immunoglobulin"/>
    <property type="match status" value="2"/>
</dbReference>
<name>A0A803K5E5_XENTR</name>
<dbReference type="Ensembl" id="ENSXETT00000123184">
    <property type="protein sequence ID" value="ENSXETP00000115581"/>
    <property type="gene ID" value="ENSXETG00000035406"/>
</dbReference>
<dbReference type="InterPro" id="IPR050831">
    <property type="entry name" value="CEA_cell_adhesion"/>
</dbReference>
<protein>
    <submittedName>
        <fullName evidence="5">Carcinoembryonic antigen-related cell adhesion molecule 19 like gene M</fullName>
    </submittedName>
</protein>
<organism evidence="5">
    <name type="scientific">Xenopus tropicalis</name>
    <name type="common">Western clawed frog</name>
    <name type="synonym">Silurana tropicalis</name>
    <dbReference type="NCBI Taxonomy" id="8364"/>
    <lineage>
        <taxon>Eukaryota</taxon>
        <taxon>Metazoa</taxon>
        <taxon>Chordata</taxon>
        <taxon>Craniata</taxon>
        <taxon>Vertebrata</taxon>
        <taxon>Euteleostomi</taxon>
        <taxon>Amphibia</taxon>
        <taxon>Batrachia</taxon>
        <taxon>Anura</taxon>
        <taxon>Pipoidea</taxon>
        <taxon>Pipidae</taxon>
        <taxon>Xenopodinae</taxon>
        <taxon>Xenopus</taxon>
        <taxon>Silurana</taxon>
    </lineage>
</organism>
<dbReference type="InterPro" id="IPR003598">
    <property type="entry name" value="Ig_sub2"/>
</dbReference>
<gene>
    <name evidence="5" type="primary">ceacam19lm</name>
</gene>
<evidence type="ECO:0000259" key="4">
    <source>
        <dbReference type="PROSITE" id="PS50835"/>
    </source>
</evidence>
<keyword evidence="3" id="KW-0472">Membrane</keyword>
<dbReference type="AlphaFoldDB" id="A0A803K5E5"/>
<dbReference type="PROSITE" id="PS50835">
    <property type="entry name" value="IG_LIKE"/>
    <property type="match status" value="1"/>
</dbReference>
<reference evidence="5" key="2">
    <citation type="submission" date="2021-03" db="UniProtKB">
        <authorList>
            <consortium name="Ensembl"/>
        </authorList>
    </citation>
    <scope>IDENTIFICATION</scope>
</reference>
<accession>A0A803K5E5</accession>
<dbReference type="GeneTree" id="ENSGT01100000263479"/>
<dbReference type="InterPro" id="IPR013783">
    <property type="entry name" value="Ig-like_fold"/>
</dbReference>